<keyword evidence="3" id="KW-0233">DNA recombination</keyword>
<name>A0A1W1BIF5_9ZZZZ</name>
<dbReference type="EMBL" id="FPHM01000008">
    <property type="protein sequence ID" value="SFV53334.1"/>
    <property type="molecule type" value="Genomic_DNA"/>
</dbReference>
<evidence type="ECO:0000313" key="4">
    <source>
        <dbReference type="EMBL" id="SFV53334.1"/>
    </source>
</evidence>
<accession>A0A1W1BIF5</accession>
<reference evidence="4" key="1">
    <citation type="submission" date="2016-10" db="EMBL/GenBank/DDBJ databases">
        <authorList>
            <person name="de Groot N.N."/>
        </authorList>
    </citation>
    <scope>NUCLEOTIDE SEQUENCE</scope>
</reference>
<sequence>MILNIQLAENRNGEIWENHINEIVSQDNIEIINTVTDGGKGLLKGIDDALPTVNHQPDTFHMLSHRY</sequence>
<keyword evidence="2" id="KW-0238">DNA-binding</keyword>
<evidence type="ECO:0000256" key="3">
    <source>
        <dbReference type="ARBA" id="ARBA00023172"/>
    </source>
</evidence>
<proteinExistence type="predicted"/>
<dbReference type="AlphaFoldDB" id="A0A1W1BIF5"/>
<protein>
    <submittedName>
        <fullName evidence="4">Uncharacterized protein</fullName>
    </submittedName>
</protein>
<dbReference type="GO" id="GO:0003677">
    <property type="term" value="F:DNA binding"/>
    <property type="evidence" value="ECO:0007669"/>
    <property type="project" value="UniProtKB-KW"/>
</dbReference>
<evidence type="ECO:0000256" key="2">
    <source>
        <dbReference type="ARBA" id="ARBA00023125"/>
    </source>
</evidence>
<keyword evidence="1" id="KW-0815">Transposition</keyword>
<dbReference type="GO" id="GO:0006313">
    <property type="term" value="P:DNA transposition"/>
    <property type="evidence" value="ECO:0007669"/>
    <property type="project" value="InterPro"/>
</dbReference>
<evidence type="ECO:0000256" key="1">
    <source>
        <dbReference type="ARBA" id="ARBA00022578"/>
    </source>
</evidence>
<gene>
    <name evidence="4" type="ORF">MNB_SV-13-430</name>
</gene>
<organism evidence="4">
    <name type="scientific">hydrothermal vent metagenome</name>
    <dbReference type="NCBI Taxonomy" id="652676"/>
    <lineage>
        <taxon>unclassified sequences</taxon>
        <taxon>metagenomes</taxon>
        <taxon>ecological metagenomes</taxon>
    </lineage>
</organism>
<dbReference type="Pfam" id="PF00872">
    <property type="entry name" value="Transposase_mut"/>
    <property type="match status" value="1"/>
</dbReference>
<dbReference type="GO" id="GO:0004803">
    <property type="term" value="F:transposase activity"/>
    <property type="evidence" value="ECO:0007669"/>
    <property type="project" value="InterPro"/>
</dbReference>
<dbReference type="InterPro" id="IPR001207">
    <property type="entry name" value="Transposase_mutator"/>
</dbReference>